<keyword evidence="4" id="KW-0812">Transmembrane</keyword>
<accession>A0ABU5YPR1</accession>
<name>A0ABU5YPR1_9MYCO</name>
<gene>
    <name evidence="5" type="ORF">KV112_17070</name>
</gene>
<keyword evidence="6" id="KW-1185">Reference proteome</keyword>
<organism evidence="5 6">
    <name type="scientific">[Mycobacterium] zoologicum</name>
    <dbReference type="NCBI Taxonomy" id="2872311"/>
    <lineage>
        <taxon>Bacteria</taxon>
        <taxon>Bacillati</taxon>
        <taxon>Actinomycetota</taxon>
        <taxon>Actinomycetes</taxon>
        <taxon>Mycobacteriales</taxon>
        <taxon>Mycobacteriaceae</taxon>
        <taxon>Mycolicibacter</taxon>
    </lineage>
</organism>
<dbReference type="PANTHER" id="PTHR37042">
    <property type="entry name" value="OUTER MEMBRANE PROTEIN RV1973"/>
    <property type="match status" value="1"/>
</dbReference>
<protein>
    <submittedName>
        <fullName evidence="5">Twin-arginine translocation pathway signal</fullName>
    </submittedName>
</protein>
<evidence type="ECO:0000256" key="2">
    <source>
        <dbReference type="ARBA" id="ARBA00023136"/>
    </source>
</evidence>
<comment type="subcellular location">
    <subcellularLocation>
        <location evidence="1">Membrane</location>
    </subcellularLocation>
</comment>
<dbReference type="Proteomes" id="UP001299046">
    <property type="component" value="Unassembled WGS sequence"/>
</dbReference>
<reference evidence="5 6" key="1">
    <citation type="submission" date="2023-12" db="EMBL/GenBank/DDBJ databases">
        <title>Description of new species of Mycobacterium terrae complex isolated from sewage at the Sao Paulo Zoological Park Foundation in Brazil.</title>
        <authorList>
            <person name="Romagnoli C.L."/>
            <person name="Conceicao E.C."/>
            <person name="Machado E."/>
            <person name="Barreto L.B.P.F."/>
            <person name="Sharma A."/>
            <person name="Silva N.M."/>
            <person name="Marques L.E."/>
            <person name="Juliana M.A."/>
            <person name="Lourenco M.C.S."/>
            <person name="Digiampietri L.A."/>
            <person name="Suffys P.N."/>
            <person name="Viana-Niero C."/>
        </authorList>
    </citation>
    <scope>NUCLEOTIDE SEQUENCE [LARGE SCALE GENOMIC DNA]</scope>
    <source>
        <strain evidence="5 6">MYC123</strain>
    </source>
</reference>
<dbReference type="PANTHER" id="PTHR37042:SF4">
    <property type="entry name" value="OUTER MEMBRANE PROTEIN RV1973"/>
    <property type="match status" value="1"/>
</dbReference>
<feature type="compositionally biased region" description="Low complexity" evidence="3">
    <location>
        <begin position="10"/>
        <end position="41"/>
    </location>
</feature>
<dbReference type="EMBL" id="JAYJJT010000021">
    <property type="protein sequence ID" value="MEB3051429.1"/>
    <property type="molecule type" value="Genomic_DNA"/>
</dbReference>
<sequence>MSQSEETTETTEAVEPAEPAEPAETAAPEETAATEPTAAEPVSHGGRIAAALGALLTVAAALTCWLYFGIYRADRQVGVEAEQAAMAAAADGAVAVLTYSPPTLEKDFAAAQQHLTGDFLSYYTDFTEKVVTPAAKQKGVQTVAAVVRKGIVSLGPNRAEVLVFINQTTVSQANPDGAFSMSSVKVGLEKHDGRWLISSFDPV</sequence>
<evidence type="ECO:0000256" key="3">
    <source>
        <dbReference type="SAM" id="MobiDB-lite"/>
    </source>
</evidence>
<proteinExistence type="predicted"/>
<evidence type="ECO:0000256" key="4">
    <source>
        <dbReference type="SAM" id="Phobius"/>
    </source>
</evidence>
<feature type="region of interest" description="Disordered" evidence="3">
    <location>
        <begin position="1"/>
        <end position="41"/>
    </location>
</feature>
<comment type="caution">
    <text evidence="5">The sequence shown here is derived from an EMBL/GenBank/DDBJ whole genome shotgun (WGS) entry which is preliminary data.</text>
</comment>
<evidence type="ECO:0000313" key="6">
    <source>
        <dbReference type="Proteomes" id="UP001299046"/>
    </source>
</evidence>
<keyword evidence="2 4" id="KW-0472">Membrane</keyword>
<dbReference type="RefSeq" id="WP_224862631.1">
    <property type="nucleotide sequence ID" value="NZ_JAYJJS010000003.1"/>
</dbReference>
<keyword evidence="4" id="KW-1133">Transmembrane helix</keyword>
<feature type="transmembrane region" description="Helical" evidence="4">
    <location>
        <begin position="48"/>
        <end position="68"/>
    </location>
</feature>
<evidence type="ECO:0000313" key="5">
    <source>
        <dbReference type="EMBL" id="MEB3051429.1"/>
    </source>
</evidence>
<evidence type="ECO:0000256" key="1">
    <source>
        <dbReference type="ARBA" id="ARBA00004370"/>
    </source>
</evidence>